<dbReference type="GO" id="GO:0005783">
    <property type="term" value="C:endoplasmic reticulum"/>
    <property type="evidence" value="ECO:0007669"/>
    <property type="project" value="InterPro"/>
</dbReference>
<keyword evidence="6" id="KW-0256">Endoplasmic reticulum</keyword>
<keyword evidence="11" id="KW-1185">Reference proteome</keyword>
<dbReference type="Proteomes" id="UP000697127">
    <property type="component" value="Unassembled WGS sequence"/>
</dbReference>
<dbReference type="EMBL" id="PUHW01000073">
    <property type="protein sequence ID" value="KAG0689556.1"/>
    <property type="molecule type" value="Genomic_DNA"/>
</dbReference>
<evidence type="ECO:0000256" key="6">
    <source>
        <dbReference type="ARBA" id="ARBA00022824"/>
    </source>
</evidence>
<comment type="similarity">
    <text evidence="1">Belongs to the SIL1 family.</text>
</comment>
<gene>
    <name evidence="10" type="primary">SIL1</name>
    <name evidence="10" type="ORF">C6P40_004859</name>
</gene>
<feature type="signal peptide" evidence="9">
    <location>
        <begin position="1"/>
        <end position="19"/>
    </location>
</feature>
<sequence length="414" mass="47888">MKLIKSVIASILCLCLAQAFPVLAVSEQDTIEEEIICPDSNPLNCYPKNFIPTEDWQIVKQGQVIPPGLEVKLDLENMNREARLIKDQGNQLNKKRNHDIIISNGDPNFQNSLENIKELVKSESINNRLRFDKIIEDLDVLVDWSSDLETGAIIAQNIQPLLKLSGLYHTKNTQHNNFGFTEAQYIKVQEMIYRILASSFRNNIEAQEILLNFLNEPDLFLVHLVSGDEKENDVVIKRKLGLLGSLLNNGLFTDYFQKGEIDKELIILYPKVESKDIKLRIMTILDDIKLVRRDERDEDDQDDVNLDKEYAIIVQNTLVKSSLNDDPQSREMLISLSELKKKDKLSFRADNKFLDWMDRQITKQRENVNELRKRDVGEDHVLTTEHGYLNELITLRHEVFGNPLGSRKEYIDEL</sequence>
<dbReference type="Pfam" id="PF16782">
    <property type="entry name" value="SIL1"/>
    <property type="match status" value="1"/>
</dbReference>
<dbReference type="GO" id="GO:0000774">
    <property type="term" value="F:adenyl-nucleotide exchange factor activity"/>
    <property type="evidence" value="ECO:0007669"/>
    <property type="project" value="InterPro"/>
</dbReference>
<comment type="subunit">
    <text evidence="2">Interacts with KAR2.</text>
</comment>
<evidence type="ECO:0000313" key="11">
    <source>
        <dbReference type="Proteomes" id="UP000697127"/>
    </source>
</evidence>
<keyword evidence="4" id="KW-0813">Transport</keyword>
<name>A0A9P6WLY0_9ASCO</name>
<keyword evidence="7" id="KW-0653">Protein transport</keyword>
<evidence type="ECO:0000256" key="7">
    <source>
        <dbReference type="ARBA" id="ARBA00022927"/>
    </source>
</evidence>
<evidence type="ECO:0000256" key="3">
    <source>
        <dbReference type="ARBA" id="ARBA00015352"/>
    </source>
</evidence>
<evidence type="ECO:0000256" key="4">
    <source>
        <dbReference type="ARBA" id="ARBA00022448"/>
    </source>
</evidence>
<dbReference type="GO" id="GO:0015031">
    <property type="term" value="P:protein transport"/>
    <property type="evidence" value="ECO:0007669"/>
    <property type="project" value="UniProtKB-KW"/>
</dbReference>
<reference evidence="10" key="1">
    <citation type="submission" date="2020-11" db="EMBL/GenBank/DDBJ databases">
        <title>Kefir isolates.</title>
        <authorList>
            <person name="Marcisauskas S."/>
            <person name="Kim Y."/>
            <person name="Blasche S."/>
        </authorList>
    </citation>
    <scope>NUCLEOTIDE SEQUENCE</scope>
    <source>
        <strain evidence="10">Olga-1</strain>
    </source>
</reference>
<organism evidence="10 11">
    <name type="scientific">Pichia californica</name>
    <dbReference type="NCBI Taxonomy" id="460514"/>
    <lineage>
        <taxon>Eukaryota</taxon>
        <taxon>Fungi</taxon>
        <taxon>Dikarya</taxon>
        <taxon>Ascomycota</taxon>
        <taxon>Saccharomycotina</taxon>
        <taxon>Pichiomycetes</taxon>
        <taxon>Pichiales</taxon>
        <taxon>Pichiaceae</taxon>
        <taxon>Pichia</taxon>
    </lineage>
</organism>
<feature type="chain" id="PRO_5040208479" description="Nucleotide exchange factor SIL1" evidence="9">
    <location>
        <begin position="20"/>
        <end position="414"/>
    </location>
</feature>
<dbReference type="AlphaFoldDB" id="A0A9P6WLY0"/>
<evidence type="ECO:0000256" key="5">
    <source>
        <dbReference type="ARBA" id="ARBA00022729"/>
    </source>
</evidence>
<dbReference type="InterPro" id="IPR011989">
    <property type="entry name" value="ARM-like"/>
</dbReference>
<evidence type="ECO:0000313" key="10">
    <source>
        <dbReference type="EMBL" id="KAG0689556.1"/>
    </source>
</evidence>
<evidence type="ECO:0000256" key="1">
    <source>
        <dbReference type="ARBA" id="ARBA00010588"/>
    </source>
</evidence>
<keyword evidence="8" id="KW-0811">Translocation</keyword>
<evidence type="ECO:0000256" key="9">
    <source>
        <dbReference type="SAM" id="SignalP"/>
    </source>
</evidence>
<dbReference type="InterPro" id="IPR031884">
    <property type="entry name" value="Sil1_fungi"/>
</dbReference>
<comment type="caution">
    <text evidence="10">The sequence shown here is derived from an EMBL/GenBank/DDBJ whole genome shotgun (WGS) entry which is preliminary data.</text>
</comment>
<evidence type="ECO:0000256" key="8">
    <source>
        <dbReference type="ARBA" id="ARBA00023010"/>
    </source>
</evidence>
<protein>
    <recommendedName>
        <fullName evidence="3">Nucleotide exchange factor SIL1</fullName>
    </recommendedName>
</protein>
<keyword evidence="5 9" id="KW-0732">Signal</keyword>
<accession>A0A9P6WLY0</accession>
<evidence type="ECO:0000256" key="2">
    <source>
        <dbReference type="ARBA" id="ARBA00011799"/>
    </source>
</evidence>
<proteinExistence type="inferred from homology"/>
<dbReference type="Gene3D" id="1.25.10.10">
    <property type="entry name" value="Leucine-rich Repeat Variant"/>
    <property type="match status" value="1"/>
</dbReference>